<dbReference type="AlphaFoldDB" id="A0A0P0YW29"/>
<name>A0A0P0YW29_9HYPH</name>
<dbReference type="CDD" id="cd17535">
    <property type="entry name" value="REC_NarL-like"/>
    <property type="match status" value="1"/>
</dbReference>
<dbReference type="SMART" id="SM00448">
    <property type="entry name" value="REC"/>
    <property type="match status" value="1"/>
</dbReference>
<dbReference type="Gene3D" id="3.40.50.2300">
    <property type="match status" value="1"/>
</dbReference>
<dbReference type="CDD" id="cd06170">
    <property type="entry name" value="LuxR_C_like"/>
    <property type="match status" value="1"/>
</dbReference>
<protein>
    <submittedName>
        <fullName evidence="6">Two component transcriptional regulator, LuxR family</fullName>
    </submittedName>
</protein>
<dbReference type="InterPro" id="IPR011006">
    <property type="entry name" value="CheY-like_superfamily"/>
</dbReference>
<dbReference type="GO" id="GO:0006355">
    <property type="term" value="P:regulation of DNA-templated transcription"/>
    <property type="evidence" value="ECO:0007669"/>
    <property type="project" value="InterPro"/>
</dbReference>
<dbReference type="InterPro" id="IPR036388">
    <property type="entry name" value="WH-like_DNA-bd_sf"/>
</dbReference>
<dbReference type="InterPro" id="IPR039420">
    <property type="entry name" value="WalR-like"/>
</dbReference>
<dbReference type="GO" id="GO:0003677">
    <property type="term" value="F:DNA binding"/>
    <property type="evidence" value="ECO:0007669"/>
    <property type="project" value="UniProtKB-KW"/>
</dbReference>
<dbReference type="SUPFAM" id="SSF52172">
    <property type="entry name" value="CheY-like"/>
    <property type="match status" value="1"/>
</dbReference>
<reference evidence="6" key="1">
    <citation type="journal article" date="2015" name="Proc. Natl. Acad. Sci. U.S.A.">
        <title>Bacterial clade with the ribosomal RNA operon on a small plasmid rather than the chromosome.</title>
        <authorList>
            <person name="Anda M."/>
            <person name="Ohtsubo Y."/>
            <person name="Okubo T."/>
            <person name="Sugawara M."/>
            <person name="Nagata Y."/>
            <person name="Tsuda M."/>
            <person name="Minamisawa K."/>
            <person name="Mitsui H."/>
        </authorList>
    </citation>
    <scope>NUCLEOTIDE SEQUENCE</scope>
    <source>
        <strain evidence="6">DSM 21988</strain>
    </source>
</reference>
<keyword evidence="1 3" id="KW-0597">Phosphoprotein</keyword>
<accession>A0A0P0YW29</accession>
<dbReference type="PRINTS" id="PR00038">
    <property type="entry name" value="HTHLUXR"/>
</dbReference>
<dbReference type="InterPro" id="IPR000792">
    <property type="entry name" value="Tscrpt_reg_LuxR_C"/>
</dbReference>
<proteinExistence type="predicted"/>
<dbReference type="Pfam" id="PF00196">
    <property type="entry name" value="GerE"/>
    <property type="match status" value="1"/>
</dbReference>
<dbReference type="PANTHER" id="PTHR43214:SF43">
    <property type="entry name" value="TWO-COMPONENT RESPONSE REGULATOR"/>
    <property type="match status" value="1"/>
</dbReference>
<dbReference type="SMART" id="SM00421">
    <property type="entry name" value="HTH_LUXR"/>
    <property type="match status" value="1"/>
</dbReference>
<dbReference type="Pfam" id="PF00072">
    <property type="entry name" value="Response_reg"/>
    <property type="match status" value="1"/>
</dbReference>
<dbReference type="PROSITE" id="PS50110">
    <property type="entry name" value="RESPONSE_REGULATORY"/>
    <property type="match status" value="1"/>
</dbReference>
<dbReference type="SUPFAM" id="SSF46894">
    <property type="entry name" value="C-terminal effector domain of the bipartite response regulators"/>
    <property type="match status" value="1"/>
</dbReference>
<evidence type="ECO:0000256" key="1">
    <source>
        <dbReference type="ARBA" id="ARBA00022553"/>
    </source>
</evidence>
<dbReference type="PROSITE" id="PS00622">
    <property type="entry name" value="HTH_LUXR_1"/>
    <property type="match status" value="1"/>
</dbReference>
<feature type="modified residue" description="4-aspartylphosphate" evidence="3">
    <location>
        <position position="53"/>
    </location>
</feature>
<dbReference type="GO" id="GO:0000160">
    <property type="term" value="P:phosphorelay signal transduction system"/>
    <property type="evidence" value="ECO:0007669"/>
    <property type="project" value="InterPro"/>
</dbReference>
<dbReference type="InterPro" id="IPR058245">
    <property type="entry name" value="NreC/VraR/RcsB-like_REC"/>
</dbReference>
<dbReference type="PANTHER" id="PTHR43214">
    <property type="entry name" value="TWO-COMPONENT RESPONSE REGULATOR"/>
    <property type="match status" value="1"/>
</dbReference>
<dbReference type="Gene3D" id="1.10.10.10">
    <property type="entry name" value="Winged helix-like DNA-binding domain superfamily/Winged helix DNA-binding domain"/>
    <property type="match status" value="1"/>
</dbReference>
<organism evidence="6">
    <name type="scientific">Aureimonas altamirensis</name>
    <dbReference type="NCBI Taxonomy" id="370622"/>
    <lineage>
        <taxon>Bacteria</taxon>
        <taxon>Pseudomonadati</taxon>
        <taxon>Pseudomonadota</taxon>
        <taxon>Alphaproteobacteria</taxon>
        <taxon>Hyphomicrobiales</taxon>
        <taxon>Aurantimonadaceae</taxon>
        <taxon>Aureimonas</taxon>
    </lineage>
</organism>
<dbReference type="PROSITE" id="PS50043">
    <property type="entry name" value="HTH_LUXR_2"/>
    <property type="match status" value="1"/>
</dbReference>
<evidence type="ECO:0000259" key="5">
    <source>
        <dbReference type="PROSITE" id="PS50110"/>
    </source>
</evidence>
<dbReference type="RefSeq" id="WP_060599983.1">
    <property type="nucleotide sequence ID" value="NZ_BBWQ01000001.1"/>
</dbReference>
<feature type="domain" description="HTH luxR-type" evidence="4">
    <location>
        <begin position="142"/>
        <end position="207"/>
    </location>
</feature>
<dbReference type="EMBL" id="LC066370">
    <property type="protein sequence ID" value="BAT25656.1"/>
    <property type="molecule type" value="Genomic_DNA"/>
</dbReference>
<dbReference type="InterPro" id="IPR016032">
    <property type="entry name" value="Sig_transdc_resp-reg_C-effctor"/>
</dbReference>
<dbReference type="InterPro" id="IPR001789">
    <property type="entry name" value="Sig_transdc_resp-reg_receiver"/>
</dbReference>
<feature type="domain" description="Response regulatory" evidence="5">
    <location>
        <begin position="3"/>
        <end position="120"/>
    </location>
</feature>
<evidence type="ECO:0000259" key="4">
    <source>
        <dbReference type="PROSITE" id="PS50043"/>
    </source>
</evidence>
<keyword evidence="2" id="KW-0238">DNA-binding</keyword>
<evidence type="ECO:0000256" key="2">
    <source>
        <dbReference type="ARBA" id="ARBA00023125"/>
    </source>
</evidence>
<sequence>MTRALVIDDHPVVFQGCRQTISDYGASEVFGALSPLEGFRAYRRLNPDVILLDLSFGPNMFGGFAFIKRFRSRDGRTPILIFSMHDDPVIVRRALALGATGYVQKDASPDTIGEAFDTVRQGKPYLPPDMAARVAFLNRPSGGSDRDRLTDRELEILGLLAAGRSYAEIAEGLSISYKTVANACSSLKVKLAAKTLPDLVAKAVRITGRA</sequence>
<evidence type="ECO:0000313" key="6">
    <source>
        <dbReference type="EMBL" id="BAT25656.1"/>
    </source>
</evidence>
<evidence type="ECO:0000256" key="3">
    <source>
        <dbReference type="PROSITE-ProRule" id="PRU00169"/>
    </source>
</evidence>